<gene>
    <name evidence="1" type="ORF">HORIV_44640</name>
</gene>
<evidence type="ECO:0000313" key="2">
    <source>
        <dbReference type="Proteomes" id="UP000289555"/>
    </source>
</evidence>
<evidence type="ECO:0000313" key="1">
    <source>
        <dbReference type="EMBL" id="BBI52043.1"/>
    </source>
</evidence>
<reference evidence="2" key="1">
    <citation type="journal article" date="2019" name="Microbiol. Resour. Announc.">
        <title>Complete Genome Sequence of Halomonas olivaria, a Moderately Halophilic Bacterium Isolated from Olive Processing Effluents, Obtained by Nanopore Sequencing.</title>
        <authorList>
            <person name="Nagata S."/>
            <person name="Ii K.M."/>
            <person name="Tsukimi T."/>
            <person name="Miura M.C."/>
            <person name="Galipon J."/>
            <person name="Arakawa K."/>
        </authorList>
    </citation>
    <scope>NUCLEOTIDE SEQUENCE [LARGE SCALE GENOMIC DNA]</scope>
    <source>
        <strain evidence="2">TYRC17</strain>
    </source>
</reference>
<sequence>METDQVTSSHEDNKLDGLLSQFDEAVRLLNQAPAFSKPAKLPRVMDTARRVLLQDGGCEALESRAQAFEDSGVFLGSDWETPQYLVPTLTTFSLKSADANVVVIEALSELRLLAVAKGNFEHPLVSSEHAHHYLTQVMAINLWLLFLPPARRSGKPKGDWRPSHASFFSI</sequence>
<accession>A0ABM7GMT6</accession>
<keyword evidence="2" id="KW-1185">Reference proteome</keyword>
<dbReference type="Proteomes" id="UP000289555">
    <property type="component" value="Chromosome"/>
</dbReference>
<protein>
    <submittedName>
        <fullName evidence="1">Uncharacterized protein</fullName>
    </submittedName>
</protein>
<proteinExistence type="predicted"/>
<name>A0ABM7GMT6_9GAMM</name>
<dbReference type="EMBL" id="AP019416">
    <property type="protein sequence ID" value="BBI52043.1"/>
    <property type="molecule type" value="Genomic_DNA"/>
</dbReference>
<organism evidence="1 2">
    <name type="scientific">Vreelandella olivaria</name>
    <dbReference type="NCBI Taxonomy" id="390919"/>
    <lineage>
        <taxon>Bacteria</taxon>
        <taxon>Pseudomonadati</taxon>
        <taxon>Pseudomonadota</taxon>
        <taxon>Gammaproteobacteria</taxon>
        <taxon>Oceanospirillales</taxon>
        <taxon>Halomonadaceae</taxon>
        <taxon>Vreelandella</taxon>
    </lineage>
</organism>